<sequence>SLDVALHRKEHSVASRDFSPSEALDELVSVKGENVSVWENSTFLESASPDGGNVRPVRVAHSSKTLRSVQNTTRDPAAICTTKCRQAKQLKRGSKAAGGRGGEMWVQREKSFEK</sequence>
<name>A0ACA9NWK2_9GLOM</name>
<evidence type="ECO:0000313" key="2">
    <source>
        <dbReference type="Proteomes" id="UP000789525"/>
    </source>
</evidence>
<reference evidence="1" key="1">
    <citation type="submission" date="2021-06" db="EMBL/GenBank/DDBJ databases">
        <authorList>
            <person name="Kallberg Y."/>
            <person name="Tangrot J."/>
            <person name="Rosling A."/>
        </authorList>
    </citation>
    <scope>NUCLEOTIDE SEQUENCE</scope>
    <source>
        <strain evidence="1">CL356</strain>
    </source>
</reference>
<protein>
    <submittedName>
        <fullName evidence="1">11135_t:CDS:1</fullName>
    </submittedName>
</protein>
<dbReference type="Proteomes" id="UP000789525">
    <property type="component" value="Unassembled WGS sequence"/>
</dbReference>
<keyword evidence="2" id="KW-1185">Reference proteome</keyword>
<dbReference type="EMBL" id="CAJVPT010024826">
    <property type="protein sequence ID" value="CAG8672201.1"/>
    <property type="molecule type" value="Genomic_DNA"/>
</dbReference>
<organism evidence="1 2">
    <name type="scientific">Acaulospora colombiana</name>
    <dbReference type="NCBI Taxonomy" id="27376"/>
    <lineage>
        <taxon>Eukaryota</taxon>
        <taxon>Fungi</taxon>
        <taxon>Fungi incertae sedis</taxon>
        <taxon>Mucoromycota</taxon>
        <taxon>Glomeromycotina</taxon>
        <taxon>Glomeromycetes</taxon>
        <taxon>Diversisporales</taxon>
        <taxon>Acaulosporaceae</taxon>
        <taxon>Acaulospora</taxon>
    </lineage>
</organism>
<accession>A0ACA9NWK2</accession>
<gene>
    <name evidence="1" type="ORF">ACOLOM_LOCUS8997</name>
</gene>
<feature type="non-terminal residue" evidence="1">
    <location>
        <position position="1"/>
    </location>
</feature>
<evidence type="ECO:0000313" key="1">
    <source>
        <dbReference type="EMBL" id="CAG8672201.1"/>
    </source>
</evidence>
<comment type="caution">
    <text evidence="1">The sequence shown here is derived from an EMBL/GenBank/DDBJ whole genome shotgun (WGS) entry which is preliminary data.</text>
</comment>
<proteinExistence type="predicted"/>